<comment type="caution">
    <text evidence="1">The sequence shown here is derived from an EMBL/GenBank/DDBJ whole genome shotgun (WGS) entry which is preliminary data.</text>
</comment>
<dbReference type="Gene3D" id="3.30.1400.10">
    <property type="entry name" value="ZipA, C-terminal FtsZ-binding domain"/>
    <property type="match status" value="1"/>
</dbReference>
<reference evidence="1" key="1">
    <citation type="submission" date="2022-07" db="EMBL/GenBank/DDBJ databases">
        <title>Taxonomy of Novel Oxalotrophic and Methylotrophic Bacteria.</title>
        <authorList>
            <person name="Sahin N."/>
            <person name="Tani A."/>
        </authorList>
    </citation>
    <scope>NUCLEOTIDE SEQUENCE</scope>
    <source>
        <strain evidence="1">Y10</strain>
    </source>
</reference>
<evidence type="ECO:0000313" key="2">
    <source>
        <dbReference type="Proteomes" id="UP001143543"/>
    </source>
</evidence>
<proteinExistence type="predicted"/>
<dbReference type="SUPFAM" id="SSF64383">
    <property type="entry name" value="Cell-division protein ZipA, C-terminal domain"/>
    <property type="match status" value="1"/>
</dbReference>
<dbReference type="PROSITE" id="PS51257">
    <property type="entry name" value="PROKAR_LIPOPROTEIN"/>
    <property type="match status" value="1"/>
</dbReference>
<name>A0ABQ5MER0_9FLAO</name>
<evidence type="ECO:0000313" key="1">
    <source>
        <dbReference type="EMBL" id="GLB47801.1"/>
    </source>
</evidence>
<gene>
    <name evidence="1" type="ORF">Y10_01690</name>
</gene>
<accession>A0ABQ5MER0</accession>
<sequence length="357" mass="40285">MIKEMKVTKFLSFFVLVGILSLLSGCGSIQLPAPSTSNNQKQQFSSELNKGNSLSYTSMVTADSFLNFTGIASSIGLQMPLELPNSKYDWIVTIEALEDKPFTVAQVNAMTRLLANDSNVYITYIGDTRWKTYQVKKTDELYGKVAIAHKLYSPLQPEGYTQAILEAYKLFIEANLSKLSFKHKKYNYTVTQAVDVSHKIAWFVAKNQQWAVIKLKADGGFSDTDVRRTMESLGLVKGFNAHQFFWRNTDFENADTNYMTVWTPEQSIDNKGAVTELVFGFSIPRSMAPLEIYNAMHNIVLYTQQELGGFVVNKYDEPLNTAKDIVNIKTIVKSLQEEDMQPGTGDALYVFETTYTK</sequence>
<keyword evidence="2" id="KW-1185">Reference proteome</keyword>
<dbReference type="EMBL" id="BRVO01000001">
    <property type="protein sequence ID" value="GLB47801.1"/>
    <property type="molecule type" value="Genomic_DNA"/>
</dbReference>
<protein>
    <submittedName>
        <fullName evidence="1">Uncharacterized protein</fullName>
    </submittedName>
</protein>
<dbReference type="InterPro" id="IPR036765">
    <property type="entry name" value="ZipA_FtsZ-bd_C_sf"/>
</dbReference>
<organism evidence="1 2">
    <name type="scientific">Neptunitalea lumnitzerae</name>
    <dbReference type="NCBI Taxonomy" id="2965509"/>
    <lineage>
        <taxon>Bacteria</taxon>
        <taxon>Pseudomonadati</taxon>
        <taxon>Bacteroidota</taxon>
        <taxon>Flavobacteriia</taxon>
        <taxon>Flavobacteriales</taxon>
        <taxon>Flavobacteriaceae</taxon>
        <taxon>Neptunitalea</taxon>
    </lineage>
</organism>
<dbReference type="Proteomes" id="UP001143543">
    <property type="component" value="Unassembled WGS sequence"/>
</dbReference>